<organism evidence="1">
    <name type="scientific">marine sediment metagenome</name>
    <dbReference type="NCBI Taxonomy" id="412755"/>
    <lineage>
        <taxon>unclassified sequences</taxon>
        <taxon>metagenomes</taxon>
        <taxon>ecological metagenomes</taxon>
    </lineage>
</organism>
<evidence type="ECO:0000313" key="1">
    <source>
        <dbReference type="EMBL" id="GAI93931.1"/>
    </source>
</evidence>
<name>X1TRE9_9ZZZZ</name>
<proteinExistence type="predicted"/>
<dbReference type="AlphaFoldDB" id="X1TRE9"/>
<sequence>LSAFDRTPIKKLFMKENYQDVKELYDKQLKIF</sequence>
<protein>
    <submittedName>
        <fullName evidence="1">Uncharacterized protein</fullName>
    </submittedName>
</protein>
<dbReference type="EMBL" id="BARW01015366">
    <property type="protein sequence ID" value="GAI93931.1"/>
    <property type="molecule type" value="Genomic_DNA"/>
</dbReference>
<comment type="caution">
    <text evidence="1">The sequence shown here is derived from an EMBL/GenBank/DDBJ whole genome shotgun (WGS) entry which is preliminary data.</text>
</comment>
<reference evidence="1" key="1">
    <citation type="journal article" date="2014" name="Front. Microbiol.">
        <title>High frequency of phylogenetically diverse reductive dehalogenase-homologous genes in deep subseafloor sedimentary metagenomes.</title>
        <authorList>
            <person name="Kawai M."/>
            <person name="Futagami T."/>
            <person name="Toyoda A."/>
            <person name="Takaki Y."/>
            <person name="Nishi S."/>
            <person name="Hori S."/>
            <person name="Arai W."/>
            <person name="Tsubouchi T."/>
            <person name="Morono Y."/>
            <person name="Uchiyama I."/>
            <person name="Ito T."/>
            <person name="Fujiyama A."/>
            <person name="Inagaki F."/>
            <person name="Takami H."/>
        </authorList>
    </citation>
    <scope>NUCLEOTIDE SEQUENCE</scope>
    <source>
        <strain evidence="1">Expedition CK06-06</strain>
    </source>
</reference>
<gene>
    <name evidence="1" type="ORF">S12H4_26992</name>
</gene>
<feature type="non-terminal residue" evidence="1">
    <location>
        <position position="1"/>
    </location>
</feature>
<accession>X1TRE9</accession>